<accession>A0ABV3Z9L8</accession>
<dbReference type="GO" id="GO:0008902">
    <property type="term" value="F:hydroxymethylpyrimidine kinase activity"/>
    <property type="evidence" value="ECO:0007669"/>
    <property type="project" value="UniProtKB-EC"/>
</dbReference>
<dbReference type="InterPro" id="IPR013749">
    <property type="entry name" value="PM/HMP-P_kinase-1"/>
</dbReference>
<organism evidence="4 5">
    <name type="scientific">Danxiaibacter flavus</name>
    <dbReference type="NCBI Taxonomy" id="3049108"/>
    <lineage>
        <taxon>Bacteria</taxon>
        <taxon>Pseudomonadati</taxon>
        <taxon>Bacteroidota</taxon>
        <taxon>Chitinophagia</taxon>
        <taxon>Chitinophagales</taxon>
        <taxon>Chitinophagaceae</taxon>
        <taxon>Danxiaibacter</taxon>
    </lineage>
</organism>
<dbReference type="SUPFAM" id="SSF53613">
    <property type="entry name" value="Ribokinase-like"/>
    <property type="match status" value="1"/>
</dbReference>
<dbReference type="EC" id="2.7.1.49" evidence="2"/>
<comment type="pathway">
    <text evidence="1">Cofactor biosynthesis; thiamine diphosphate biosynthesis.</text>
</comment>
<reference evidence="4 5" key="1">
    <citation type="submission" date="2023-07" db="EMBL/GenBank/DDBJ databases">
        <authorList>
            <person name="Lian W.-H."/>
        </authorList>
    </citation>
    <scope>NUCLEOTIDE SEQUENCE [LARGE SCALE GENOMIC DNA]</scope>
    <source>
        <strain evidence="4 5">SYSU DXS3180</strain>
    </source>
</reference>
<dbReference type="RefSeq" id="WP_369327958.1">
    <property type="nucleotide sequence ID" value="NZ_JAULBC010000001.1"/>
</dbReference>
<dbReference type="Proteomes" id="UP001560573">
    <property type="component" value="Unassembled WGS sequence"/>
</dbReference>
<keyword evidence="4" id="KW-0808">Transferase</keyword>
<name>A0ABV3Z9L8_9BACT</name>
<evidence type="ECO:0000313" key="4">
    <source>
        <dbReference type="EMBL" id="MEX6686561.1"/>
    </source>
</evidence>
<evidence type="ECO:0000259" key="3">
    <source>
        <dbReference type="Pfam" id="PF08543"/>
    </source>
</evidence>
<evidence type="ECO:0000313" key="5">
    <source>
        <dbReference type="Proteomes" id="UP001560573"/>
    </source>
</evidence>
<proteinExistence type="predicted"/>
<dbReference type="EMBL" id="JAULBC010000001">
    <property type="protein sequence ID" value="MEX6686561.1"/>
    <property type="molecule type" value="Genomic_DNA"/>
</dbReference>
<evidence type="ECO:0000256" key="2">
    <source>
        <dbReference type="ARBA" id="ARBA00012135"/>
    </source>
</evidence>
<dbReference type="Gene3D" id="3.40.1190.20">
    <property type="match status" value="1"/>
</dbReference>
<evidence type="ECO:0000256" key="1">
    <source>
        <dbReference type="ARBA" id="ARBA00004948"/>
    </source>
</evidence>
<dbReference type="InterPro" id="IPR004399">
    <property type="entry name" value="HMP/HMP-P_kinase_dom"/>
</dbReference>
<dbReference type="CDD" id="cd01169">
    <property type="entry name" value="HMPP_kinase"/>
    <property type="match status" value="1"/>
</dbReference>
<feature type="domain" description="Pyridoxamine kinase/Phosphomethylpyrimidine kinase" evidence="3">
    <location>
        <begin position="18"/>
        <end position="265"/>
    </location>
</feature>
<keyword evidence="5" id="KW-1185">Reference proteome</keyword>
<dbReference type="NCBIfam" id="TIGR00097">
    <property type="entry name" value="HMP-P_kinase"/>
    <property type="match status" value="1"/>
</dbReference>
<dbReference type="Pfam" id="PF08543">
    <property type="entry name" value="Phos_pyr_kin"/>
    <property type="match status" value="1"/>
</dbReference>
<dbReference type="InterPro" id="IPR029056">
    <property type="entry name" value="Ribokinase-like"/>
</dbReference>
<dbReference type="PANTHER" id="PTHR20858">
    <property type="entry name" value="PHOSPHOMETHYLPYRIMIDINE KINASE"/>
    <property type="match status" value="1"/>
</dbReference>
<comment type="caution">
    <text evidence="4">The sequence shown here is derived from an EMBL/GenBank/DDBJ whole genome shotgun (WGS) entry which is preliminary data.</text>
</comment>
<dbReference type="GO" id="GO:0008972">
    <property type="term" value="F:phosphomethylpyrimidine kinase activity"/>
    <property type="evidence" value="ECO:0007669"/>
    <property type="project" value="UniProtKB-EC"/>
</dbReference>
<protein>
    <recommendedName>
        <fullName evidence="2">hydroxymethylpyrimidine kinase</fullName>
        <ecNumber evidence="2">2.7.1.49</ecNumber>
    </recommendedName>
</protein>
<keyword evidence="4" id="KW-0418">Kinase</keyword>
<sequence>MTEKKFTYAPVMTIAGSDSGGGAGIQADLKTFSALGCYGCSAITAITVQNTVGVSGIHSIPEDIVRGQITAVIDDIQPAAIKIGMLHTPSLVTAVARTLKNYPNIPIVVDPVMIATSGDKLSSGNISDALREYLFPLAAVVTPNLDEASILTGSSIHDTETMQQAGKHILQSGCTSVLIKGGHLKTDQLFDVWMHKKGQKIIIEAPYIPTNNTHGTGCTLSSAIAAFLAMKNSIPESIQLAHDYTYNAIDHGKDVLTGKGNGPLNHFYAPKAMKKYVIGEGRREG</sequence>
<dbReference type="PANTHER" id="PTHR20858:SF17">
    <property type="entry name" value="HYDROXYMETHYLPYRIMIDINE_PHOSPHOMETHYLPYRIMIDINE KINASE THI20-RELATED"/>
    <property type="match status" value="1"/>
</dbReference>
<gene>
    <name evidence="4" type="primary">thiD</name>
    <name evidence="4" type="ORF">QTN47_03595</name>
</gene>